<dbReference type="Proteomes" id="UP000018542">
    <property type="component" value="Chromosome"/>
</dbReference>
<feature type="transmembrane region" description="Helical" evidence="5">
    <location>
        <begin position="109"/>
        <end position="127"/>
    </location>
</feature>
<organism evidence="7 8">
    <name type="scientific">Hyphomicrobium nitrativorans NL23</name>
    <dbReference type="NCBI Taxonomy" id="1029756"/>
    <lineage>
        <taxon>Bacteria</taxon>
        <taxon>Pseudomonadati</taxon>
        <taxon>Pseudomonadota</taxon>
        <taxon>Alphaproteobacteria</taxon>
        <taxon>Hyphomicrobiales</taxon>
        <taxon>Hyphomicrobiaceae</taxon>
        <taxon>Hyphomicrobium</taxon>
    </lineage>
</organism>
<proteinExistence type="inferred from homology"/>
<dbReference type="GO" id="GO:0046872">
    <property type="term" value="F:metal ion binding"/>
    <property type="evidence" value="ECO:0007669"/>
    <property type="project" value="UniProtKB-KW"/>
</dbReference>
<protein>
    <recommendedName>
        <fullName evidence="6">Calcineurin-like phosphoesterase domain-containing protein</fullName>
    </recommendedName>
</protein>
<evidence type="ECO:0000256" key="4">
    <source>
        <dbReference type="ARBA" id="ARBA00025742"/>
    </source>
</evidence>
<dbReference type="RefSeq" id="WP_023787926.1">
    <property type="nucleotide sequence ID" value="NC_022997.1"/>
</dbReference>
<evidence type="ECO:0000256" key="5">
    <source>
        <dbReference type="SAM" id="Phobius"/>
    </source>
</evidence>
<evidence type="ECO:0000259" key="6">
    <source>
        <dbReference type="Pfam" id="PF00149"/>
    </source>
</evidence>
<keyword evidence="5" id="KW-0812">Transmembrane</keyword>
<dbReference type="STRING" id="1029756.W911_12965"/>
<dbReference type="PANTHER" id="PTHR42988">
    <property type="entry name" value="PHOSPHOHYDROLASE"/>
    <property type="match status" value="1"/>
</dbReference>
<dbReference type="Gene3D" id="3.60.21.10">
    <property type="match status" value="2"/>
</dbReference>
<dbReference type="PANTHER" id="PTHR42988:SF2">
    <property type="entry name" value="CYCLIC NUCLEOTIDE PHOSPHODIESTERASE CBUA0032-RELATED"/>
    <property type="match status" value="1"/>
</dbReference>
<dbReference type="PATRIC" id="fig|1029756.8.peg.2698"/>
<dbReference type="KEGG" id="hni:W911_12965"/>
<keyword evidence="8" id="KW-1185">Reference proteome</keyword>
<reference evidence="7 8" key="1">
    <citation type="journal article" date="2014" name="Genome Announc.">
        <title>Complete Genome Sequence of Hyphomicrobium nitrativorans Strain NL23, a Denitrifying Bacterium Isolated from Biofilm of a Methanol-Fed Denitrification System Treating Seawater at the Montreal Biodome.</title>
        <authorList>
            <person name="Martineau C."/>
            <person name="Villeneuve C."/>
            <person name="Mauffrey F."/>
            <person name="Villemur R."/>
        </authorList>
    </citation>
    <scope>NUCLEOTIDE SEQUENCE [LARGE SCALE GENOMIC DNA]</scope>
    <source>
        <strain evidence="7">NL23</strain>
    </source>
</reference>
<evidence type="ECO:0000313" key="8">
    <source>
        <dbReference type="Proteomes" id="UP000018542"/>
    </source>
</evidence>
<feature type="transmembrane region" description="Helical" evidence="5">
    <location>
        <begin position="158"/>
        <end position="181"/>
    </location>
</feature>
<dbReference type="OrthoDB" id="7235496at2"/>
<dbReference type="GO" id="GO:0016787">
    <property type="term" value="F:hydrolase activity"/>
    <property type="evidence" value="ECO:0007669"/>
    <property type="project" value="UniProtKB-KW"/>
</dbReference>
<feature type="transmembrane region" description="Helical" evidence="5">
    <location>
        <begin position="80"/>
        <end position="97"/>
    </location>
</feature>
<dbReference type="InterPro" id="IPR004843">
    <property type="entry name" value="Calcineurin-like_PHP"/>
</dbReference>
<gene>
    <name evidence="7" type="ORF">W911_12965</name>
</gene>
<dbReference type="Pfam" id="PF00149">
    <property type="entry name" value="Metallophos"/>
    <property type="match status" value="1"/>
</dbReference>
<evidence type="ECO:0000256" key="2">
    <source>
        <dbReference type="ARBA" id="ARBA00022801"/>
    </source>
</evidence>
<keyword evidence="1" id="KW-0479">Metal-binding</keyword>
<name>V5SIB3_9HYPH</name>
<feature type="domain" description="Calcineurin-like phosphoesterase" evidence="6">
    <location>
        <begin position="238"/>
        <end position="416"/>
    </location>
</feature>
<evidence type="ECO:0000256" key="1">
    <source>
        <dbReference type="ARBA" id="ARBA00022723"/>
    </source>
</evidence>
<keyword evidence="2" id="KW-0378">Hydrolase</keyword>
<evidence type="ECO:0000256" key="3">
    <source>
        <dbReference type="ARBA" id="ARBA00023004"/>
    </source>
</evidence>
<evidence type="ECO:0000313" key="7">
    <source>
        <dbReference type="EMBL" id="AHB50278.1"/>
    </source>
</evidence>
<comment type="similarity">
    <text evidence="4">Belongs to the cyclic nucleotide phosphodiesterase class-III family.</text>
</comment>
<feature type="transmembrane region" description="Helical" evidence="5">
    <location>
        <begin position="193"/>
        <end position="214"/>
    </location>
</feature>
<feature type="transmembrane region" description="Helical" evidence="5">
    <location>
        <begin position="31"/>
        <end position="60"/>
    </location>
</feature>
<dbReference type="AlphaFoldDB" id="V5SIB3"/>
<sequence>MAIWDLRKGDADDDRMSPGGRGMRAIVMSALFEFNVVQAALAFVALVLLPAFLVGLVPSLLQTYGTLVMTSVRQLWSEPLWAGLVIAALALVAYKWGRMRYASAARSLWKLHYTLVFPIFVLVREAVKIAGERWLGPHATLADLMARRRLGTIVSGGLFAGLSLAIATTLILTTGIVSVSLATASPRMIVRAAVIDGLMVLAFSTVVASLYWTWRELSVPPPELAKDKAHVPESQGVLRVAHLSDLHLVGSRHDFRMEPGTRGPQGNARWQATAAHLAEMDRTAPFDVILITGDVTDTGARAEWVEFLEQIDANAALRERVLILPGNHDVNICDRWNAGRLEMPWSAGLALRKLRFIVAADQVQGERVRLVCSRTGELKQTLREALRDGERLHRLQALARDGNVRGRWLVSQLWRDLFPMVVPPGTGGRPGVILLNSCTDSHMALTNGIGAIEPRQLQALERLLERHGEARWLLALHHQVIEYAAFGIPLKERFGLSLINAPDLLASIGARARQAVVLHGHRHRNWVGMCGALQLCSVPSSTLGAHDTKYGPGLFHLHEMAWGETGRIWVTATETVVVPDAEATAYPEDTSEA</sequence>
<dbReference type="SUPFAM" id="SSF56300">
    <property type="entry name" value="Metallo-dependent phosphatases"/>
    <property type="match status" value="1"/>
</dbReference>
<accession>V5SIB3</accession>
<keyword evidence="5" id="KW-1133">Transmembrane helix</keyword>
<keyword evidence="3" id="KW-0408">Iron</keyword>
<dbReference type="HOGENOM" id="CLU_472430_0_0_5"/>
<dbReference type="InterPro" id="IPR050884">
    <property type="entry name" value="CNP_phosphodiesterase-III"/>
</dbReference>
<dbReference type="InterPro" id="IPR029052">
    <property type="entry name" value="Metallo-depent_PP-like"/>
</dbReference>
<keyword evidence="5" id="KW-0472">Membrane</keyword>
<dbReference type="EMBL" id="CP006912">
    <property type="protein sequence ID" value="AHB50278.1"/>
    <property type="molecule type" value="Genomic_DNA"/>
</dbReference>